<dbReference type="Gene3D" id="1.10.4100.10">
    <property type="entry name" value="2-methylcitrate dehydratase PrpD"/>
    <property type="match status" value="1"/>
</dbReference>
<gene>
    <name evidence="4" type="ORF">C8P66_101296</name>
</gene>
<dbReference type="InterPro" id="IPR036148">
    <property type="entry name" value="MmgE/PrpD_sf"/>
</dbReference>
<dbReference type="PANTHER" id="PTHR16943:SF8">
    <property type="entry name" value="2-METHYLCITRATE DEHYDRATASE"/>
    <property type="match status" value="1"/>
</dbReference>
<dbReference type="OrthoDB" id="5415580at2"/>
<name>A0A2W7IUE2_9PROT</name>
<dbReference type="GO" id="GO:0016829">
    <property type="term" value="F:lyase activity"/>
    <property type="evidence" value="ECO:0007669"/>
    <property type="project" value="InterPro"/>
</dbReference>
<dbReference type="AlphaFoldDB" id="A0A2W7IUE2"/>
<dbReference type="SUPFAM" id="SSF103378">
    <property type="entry name" value="2-methylcitrate dehydratase PrpD"/>
    <property type="match status" value="1"/>
</dbReference>
<dbReference type="InterPro" id="IPR042183">
    <property type="entry name" value="MmgE/PrpD_sf_1"/>
</dbReference>
<dbReference type="Proteomes" id="UP000249688">
    <property type="component" value="Unassembled WGS sequence"/>
</dbReference>
<feature type="domain" description="MmgE/PrpD C-terminal" evidence="3">
    <location>
        <begin position="271"/>
        <end position="443"/>
    </location>
</feature>
<dbReference type="Gene3D" id="3.30.1330.120">
    <property type="entry name" value="2-methylcitrate dehydratase PrpD"/>
    <property type="match status" value="1"/>
</dbReference>
<evidence type="ECO:0000259" key="3">
    <source>
        <dbReference type="Pfam" id="PF19305"/>
    </source>
</evidence>
<dbReference type="InterPro" id="IPR005656">
    <property type="entry name" value="MmgE_PrpD"/>
</dbReference>
<dbReference type="InterPro" id="IPR042188">
    <property type="entry name" value="MmgE/PrpD_sf_2"/>
</dbReference>
<dbReference type="EMBL" id="QKYU01000001">
    <property type="protein sequence ID" value="PZW51079.1"/>
    <property type="molecule type" value="Genomic_DNA"/>
</dbReference>
<dbReference type="RefSeq" id="WP_111396352.1">
    <property type="nucleotide sequence ID" value="NZ_QKYU01000001.1"/>
</dbReference>
<reference evidence="4 5" key="1">
    <citation type="submission" date="2018-06" db="EMBL/GenBank/DDBJ databases">
        <title>Genomic Encyclopedia of Archaeal and Bacterial Type Strains, Phase II (KMG-II): from individual species to whole genera.</title>
        <authorList>
            <person name="Goeker M."/>
        </authorList>
    </citation>
    <scope>NUCLEOTIDE SEQUENCE [LARGE SCALE GENOMIC DNA]</scope>
    <source>
        <strain evidence="4 5">DSM 24525</strain>
    </source>
</reference>
<accession>A0A2W7IUE2</accession>
<evidence type="ECO:0000313" key="5">
    <source>
        <dbReference type="Proteomes" id="UP000249688"/>
    </source>
</evidence>
<evidence type="ECO:0000259" key="2">
    <source>
        <dbReference type="Pfam" id="PF03972"/>
    </source>
</evidence>
<dbReference type="InterPro" id="IPR045337">
    <property type="entry name" value="MmgE_PrpD_C"/>
</dbReference>
<proteinExistence type="inferred from homology"/>
<comment type="similarity">
    <text evidence="1">Belongs to the PrpD family.</text>
</comment>
<dbReference type="Pfam" id="PF19305">
    <property type="entry name" value="MmgE_PrpD_C"/>
    <property type="match status" value="1"/>
</dbReference>
<keyword evidence="5" id="KW-1185">Reference proteome</keyword>
<sequence>MAAVTADLAAFSAALRWDALPAAVQERTRLLVLDLVGNMLRGRREAESTPPLIAAMTALGLTQGNATVFGDRARMAPAGAALLNGTNAHSLDFDDTHAAGSLHPGAPVIPAALAAAEMTGADGATTLAAIVAGYEVTNRLAVALPAGAHYDRGYHPTATCGVFGAAAAVGRIMGLDAAGIASAFGIALSQSAGSLQFLNNGAWTKRFQVGWACMGGLAAGTLAAQGFRGAGEALEGKAGFLRAYAPDPVPERALRGLGQEWELMQTAVKPYPSCRYGHAGVDAALALRAELGLKAEEIEAVTLGLPAAGMLLVGAPLERKQDPRNVVDGQFSGPFVIACALARGHFGWESYEWLQAPDLRRLMSKITCEQDPEIQAHFPQQMSGKVTLRARGEVFSRTVVIPKGEPDNFLTEAEIEAKFHALADAVLGASQAGRLAEAVLCLDRAPGVAPLLALAQPAGQPLTQAAPGRAA</sequence>
<dbReference type="PANTHER" id="PTHR16943">
    <property type="entry name" value="2-METHYLCITRATE DEHYDRATASE-RELATED"/>
    <property type="match status" value="1"/>
</dbReference>
<protein>
    <submittedName>
        <fullName evidence="4">2-methylcitrate dehydratase PrpD</fullName>
    </submittedName>
</protein>
<dbReference type="Pfam" id="PF03972">
    <property type="entry name" value="MmgE_PrpD_N"/>
    <property type="match status" value="1"/>
</dbReference>
<dbReference type="InterPro" id="IPR045336">
    <property type="entry name" value="MmgE_PrpD_N"/>
</dbReference>
<evidence type="ECO:0000313" key="4">
    <source>
        <dbReference type="EMBL" id="PZW51079.1"/>
    </source>
</evidence>
<feature type="domain" description="MmgE/PrpD N-terminal" evidence="2">
    <location>
        <begin position="7"/>
        <end position="250"/>
    </location>
</feature>
<evidence type="ECO:0000256" key="1">
    <source>
        <dbReference type="ARBA" id="ARBA00006174"/>
    </source>
</evidence>
<organism evidence="4 5">
    <name type="scientific">Humitalea rosea</name>
    <dbReference type="NCBI Taxonomy" id="990373"/>
    <lineage>
        <taxon>Bacteria</taxon>
        <taxon>Pseudomonadati</taxon>
        <taxon>Pseudomonadota</taxon>
        <taxon>Alphaproteobacteria</taxon>
        <taxon>Acetobacterales</taxon>
        <taxon>Roseomonadaceae</taxon>
        <taxon>Humitalea</taxon>
    </lineage>
</organism>
<comment type="caution">
    <text evidence="4">The sequence shown here is derived from an EMBL/GenBank/DDBJ whole genome shotgun (WGS) entry which is preliminary data.</text>
</comment>